<dbReference type="Gene3D" id="3.40.1190.20">
    <property type="match status" value="1"/>
</dbReference>
<dbReference type="InterPro" id="IPR029056">
    <property type="entry name" value="Ribokinase-like"/>
</dbReference>
<name>A0ABM8HTD8_9BACT</name>
<organism evidence="2 3">
    <name type="scientific">Desulfuromonas versatilis</name>
    <dbReference type="NCBI Taxonomy" id="2802975"/>
    <lineage>
        <taxon>Bacteria</taxon>
        <taxon>Pseudomonadati</taxon>
        <taxon>Thermodesulfobacteriota</taxon>
        <taxon>Desulfuromonadia</taxon>
        <taxon>Desulfuromonadales</taxon>
        <taxon>Desulfuromonadaceae</taxon>
        <taxon>Desulfuromonas</taxon>
    </lineage>
</organism>
<dbReference type="PANTHER" id="PTHR42774">
    <property type="entry name" value="PHOSPHOTRANSFERASE SYSTEM TRANSPORT PROTEIN"/>
    <property type="match status" value="1"/>
</dbReference>
<dbReference type="Proteomes" id="UP001319827">
    <property type="component" value="Chromosome"/>
</dbReference>
<proteinExistence type="predicted"/>
<protein>
    <submittedName>
        <fullName evidence="2">Ribokinase</fullName>
    </submittedName>
</protein>
<accession>A0ABM8HTD8</accession>
<gene>
    <name evidence="2" type="ORF">DESUT3_23070</name>
</gene>
<evidence type="ECO:0000259" key="1">
    <source>
        <dbReference type="Pfam" id="PF00294"/>
    </source>
</evidence>
<evidence type="ECO:0000313" key="3">
    <source>
        <dbReference type="Proteomes" id="UP001319827"/>
    </source>
</evidence>
<dbReference type="Pfam" id="PF00294">
    <property type="entry name" value="PfkB"/>
    <property type="match status" value="1"/>
</dbReference>
<dbReference type="EMBL" id="AP024355">
    <property type="protein sequence ID" value="BCR05238.1"/>
    <property type="molecule type" value="Genomic_DNA"/>
</dbReference>
<feature type="domain" description="Carbohydrate kinase PfkB" evidence="1">
    <location>
        <begin position="7"/>
        <end position="258"/>
    </location>
</feature>
<reference evidence="2 3" key="1">
    <citation type="journal article" date="2016" name="C (Basel)">
        <title>Selective Growth of and Electricity Production by Marine Exoelectrogenic Bacteria in Self-Aggregated Hydrogel of Microbially Reduced Graphene Oxide.</title>
        <authorList>
            <person name="Yoshida N."/>
            <person name="Goto Y."/>
            <person name="Miyata Y."/>
        </authorList>
    </citation>
    <scope>NUCLEOTIDE SEQUENCE [LARGE SCALE GENOMIC DNA]</scope>
    <source>
        <strain evidence="2 3">NIT-T3</strain>
    </source>
</reference>
<sequence>MTDMIQQGGGPVATALVTLARLGVSTEYLGVVGGDDIGEKIRAGLLAEGVGCAHLQVDPQGTSQFAFIAVEKTTGHRNIFWTRGGKRPFSFTPAAREVIRRAAVLHLDGLEVEASLAAARFAREQGVPTVLDGGSFREGTAELLPFIDHLVVSEKFARQAFGEMNPAAVLEALLKNGAQAVTVTLGAAGSHTLLRGGEPFHQPAFGVEAVDTTGCGDVFHGGYIYGVLQGWPLRETVRFAAACAALKTRALGGRTAIPRLEEVRSLLEQSILRK</sequence>
<dbReference type="InterPro" id="IPR011611">
    <property type="entry name" value="PfkB_dom"/>
</dbReference>
<dbReference type="SUPFAM" id="SSF53613">
    <property type="entry name" value="Ribokinase-like"/>
    <property type="match status" value="1"/>
</dbReference>
<evidence type="ECO:0000313" key="2">
    <source>
        <dbReference type="EMBL" id="BCR05238.1"/>
    </source>
</evidence>
<dbReference type="InterPro" id="IPR052562">
    <property type="entry name" value="Ketohexokinase-related"/>
</dbReference>
<keyword evidence="3" id="KW-1185">Reference proteome</keyword>
<reference evidence="2 3" key="2">
    <citation type="journal article" date="2021" name="Int. J. Syst. Evol. Microbiol.">
        <title>Isolation and Polyphasic Characterization of Desulfuromonas versatilis sp. Nov., an Electrogenic Bacteria Capable of Versatile Metabolism Isolated from a Graphene Oxide-Reducing Enrichment Culture.</title>
        <authorList>
            <person name="Xie L."/>
            <person name="Yoshida N."/>
            <person name="Ishii S."/>
            <person name="Meng L."/>
        </authorList>
    </citation>
    <scope>NUCLEOTIDE SEQUENCE [LARGE SCALE GENOMIC DNA]</scope>
    <source>
        <strain evidence="2 3">NIT-T3</strain>
    </source>
</reference>
<dbReference type="PANTHER" id="PTHR42774:SF3">
    <property type="entry name" value="KETOHEXOKINASE"/>
    <property type="match status" value="1"/>
</dbReference>